<dbReference type="PANTHER" id="PTHR30146">
    <property type="entry name" value="LACI-RELATED TRANSCRIPTIONAL REPRESSOR"/>
    <property type="match status" value="1"/>
</dbReference>
<dbReference type="OrthoDB" id="43195at2"/>
<sequence length="330" mass="37383">MATIKDIASIVGVSASTVSRILNYDDTLNVLDETKVRIFEVAKELDYVSVRNRKKSKIKNIGIVQWQTQSQECEDPYYVTIKLAVEKKLILDFVNIVRIHEYKSLESIDILDGIIAIGKFGDEEICGLSKLTDNLIFVDSSPEHNKYDSVVVDFRKAVNESLDYLISLGHEKIGYIGGEEFYRNGEPSKVDPREVAFKEYMINRGIYNEEYVRIGSFSIKDGHDLMRDIIKNSEELPTAFFLGSDTMAVGAYNALSKEGMSIPEDVSVISFNDIPSSKYLVPSLTTSKVYTEYMGEAAVDLLMENFNCEREYRKKVIIDTVLKIRKSCCS</sequence>
<dbReference type="PANTHER" id="PTHR30146:SF149">
    <property type="entry name" value="HTH-TYPE TRANSCRIPTIONAL REGULATOR EBGR"/>
    <property type="match status" value="1"/>
</dbReference>
<keyword evidence="6" id="KW-1185">Reference proteome</keyword>
<evidence type="ECO:0000256" key="2">
    <source>
        <dbReference type="ARBA" id="ARBA00023125"/>
    </source>
</evidence>
<dbReference type="STRING" id="94869.SAMN04488529_102108"/>
<dbReference type="CDD" id="cd01544">
    <property type="entry name" value="PBP1_GalR"/>
    <property type="match status" value="1"/>
</dbReference>
<organism evidence="5 6">
    <name type="scientific">Clostridium gasigenes</name>
    <dbReference type="NCBI Taxonomy" id="94869"/>
    <lineage>
        <taxon>Bacteria</taxon>
        <taxon>Bacillati</taxon>
        <taxon>Bacillota</taxon>
        <taxon>Clostridia</taxon>
        <taxon>Eubacteriales</taxon>
        <taxon>Clostridiaceae</taxon>
        <taxon>Clostridium</taxon>
    </lineage>
</organism>
<dbReference type="GO" id="GO:0003700">
    <property type="term" value="F:DNA-binding transcription factor activity"/>
    <property type="evidence" value="ECO:0007669"/>
    <property type="project" value="TreeGrafter"/>
</dbReference>
<evidence type="ECO:0000256" key="3">
    <source>
        <dbReference type="ARBA" id="ARBA00023163"/>
    </source>
</evidence>
<dbReference type="GO" id="GO:0000976">
    <property type="term" value="F:transcription cis-regulatory region binding"/>
    <property type="evidence" value="ECO:0007669"/>
    <property type="project" value="TreeGrafter"/>
</dbReference>
<dbReference type="InterPro" id="IPR000843">
    <property type="entry name" value="HTH_LacI"/>
</dbReference>
<dbReference type="InterPro" id="IPR010982">
    <property type="entry name" value="Lambda_DNA-bd_dom_sf"/>
</dbReference>
<dbReference type="Proteomes" id="UP000198597">
    <property type="component" value="Unassembled WGS sequence"/>
</dbReference>
<dbReference type="AlphaFoldDB" id="A0A1H0PY25"/>
<dbReference type="PROSITE" id="PS00356">
    <property type="entry name" value="HTH_LACI_1"/>
    <property type="match status" value="1"/>
</dbReference>
<keyword evidence="3" id="KW-0804">Transcription</keyword>
<dbReference type="Gene3D" id="3.40.50.2300">
    <property type="match status" value="2"/>
</dbReference>
<evidence type="ECO:0000313" key="6">
    <source>
        <dbReference type="Proteomes" id="UP000198597"/>
    </source>
</evidence>
<dbReference type="InterPro" id="IPR046335">
    <property type="entry name" value="LacI/GalR-like_sensor"/>
</dbReference>
<keyword evidence="2" id="KW-0238">DNA-binding</keyword>
<gene>
    <name evidence="5" type="ORF">SAMN04488529_102108</name>
</gene>
<accession>A0A1H0PY25</accession>
<evidence type="ECO:0000313" key="5">
    <source>
        <dbReference type="EMBL" id="SDP09625.1"/>
    </source>
</evidence>
<dbReference type="SUPFAM" id="SSF53822">
    <property type="entry name" value="Periplasmic binding protein-like I"/>
    <property type="match status" value="1"/>
</dbReference>
<dbReference type="RefSeq" id="WP_089966764.1">
    <property type="nucleotide sequence ID" value="NZ_FNJM01000002.1"/>
</dbReference>
<dbReference type="EMBL" id="FNJM01000002">
    <property type="protein sequence ID" value="SDP09625.1"/>
    <property type="molecule type" value="Genomic_DNA"/>
</dbReference>
<dbReference type="CDD" id="cd01392">
    <property type="entry name" value="HTH_LacI"/>
    <property type="match status" value="1"/>
</dbReference>
<proteinExistence type="predicted"/>
<dbReference type="Pfam" id="PF00356">
    <property type="entry name" value="LacI"/>
    <property type="match status" value="1"/>
</dbReference>
<dbReference type="SMART" id="SM00354">
    <property type="entry name" value="HTH_LACI"/>
    <property type="match status" value="1"/>
</dbReference>
<name>A0A1H0PY25_9CLOT</name>
<dbReference type="Gene3D" id="1.10.260.40">
    <property type="entry name" value="lambda repressor-like DNA-binding domains"/>
    <property type="match status" value="1"/>
</dbReference>
<reference evidence="5 6" key="1">
    <citation type="submission" date="2016-10" db="EMBL/GenBank/DDBJ databases">
        <authorList>
            <person name="de Groot N.N."/>
        </authorList>
    </citation>
    <scope>NUCLEOTIDE SEQUENCE [LARGE SCALE GENOMIC DNA]</scope>
    <source>
        <strain evidence="5 6">DSM 12272</strain>
    </source>
</reference>
<evidence type="ECO:0000259" key="4">
    <source>
        <dbReference type="PROSITE" id="PS50932"/>
    </source>
</evidence>
<dbReference type="PROSITE" id="PS50932">
    <property type="entry name" value="HTH_LACI_2"/>
    <property type="match status" value="1"/>
</dbReference>
<evidence type="ECO:0000256" key="1">
    <source>
        <dbReference type="ARBA" id="ARBA00023015"/>
    </source>
</evidence>
<dbReference type="SUPFAM" id="SSF47413">
    <property type="entry name" value="lambda repressor-like DNA-binding domains"/>
    <property type="match status" value="1"/>
</dbReference>
<dbReference type="Pfam" id="PF13377">
    <property type="entry name" value="Peripla_BP_3"/>
    <property type="match status" value="1"/>
</dbReference>
<feature type="domain" description="HTH lacI-type" evidence="4">
    <location>
        <begin position="2"/>
        <end position="58"/>
    </location>
</feature>
<protein>
    <submittedName>
        <fullName evidence="5">Transcriptional regulator, LacI family</fullName>
    </submittedName>
</protein>
<keyword evidence="1" id="KW-0805">Transcription regulation</keyword>
<dbReference type="PRINTS" id="PR00036">
    <property type="entry name" value="HTHLACI"/>
</dbReference>
<dbReference type="InterPro" id="IPR028082">
    <property type="entry name" value="Peripla_BP_I"/>
</dbReference>